<feature type="domain" description="Sec20 C-terminal" evidence="8">
    <location>
        <begin position="43"/>
        <end position="106"/>
    </location>
</feature>
<dbReference type="GO" id="GO:0016020">
    <property type="term" value="C:membrane"/>
    <property type="evidence" value="ECO:0007669"/>
    <property type="project" value="UniProtKB-SubCell"/>
</dbReference>
<accession>A0A7S4KEE7</accession>
<feature type="region of interest" description="Disordered" evidence="6">
    <location>
        <begin position="1"/>
        <end position="22"/>
    </location>
</feature>
<feature type="compositionally biased region" description="Polar residues" evidence="6">
    <location>
        <begin position="11"/>
        <end position="22"/>
    </location>
</feature>
<comment type="subcellular location">
    <subcellularLocation>
        <location evidence="1">Membrane</location>
        <topology evidence="1">Single-pass type IV membrane protein</topology>
    </subcellularLocation>
</comment>
<dbReference type="Pfam" id="PF03908">
    <property type="entry name" value="Sec20"/>
    <property type="match status" value="1"/>
</dbReference>
<keyword evidence="4 7" id="KW-1133">Transmembrane helix</keyword>
<keyword evidence="5 7" id="KW-0472">Membrane</keyword>
<evidence type="ECO:0000256" key="4">
    <source>
        <dbReference type="ARBA" id="ARBA00022989"/>
    </source>
</evidence>
<keyword evidence="3 7" id="KW-0812">Transmembrane</keyword>
<feature type="transmembrane region" description="Helical" evidence="7">
    <location>
        <begin position="85"/>
        <end position="103"/>
    </location>
</feature>
<evidence type="ECO:0000256" key="2">
    <source>
        <dbReference type="ARBA" id="ARBA00022448"/>
    </source>
</evidence>
<evidence type="ECO:0000256" key="3">
    <source>
        <dbReference type="ARBA" id="ARBA00022692"/>
    </source>
</evidence>
<organism evidence="9">
    <name type="scientific">Paramoeba aestuarina</name>
    <dbReference type="NCBI Taxonomy" id="180227"/>
    <lineage>
        <taxon>Eukaryota</taxon>
        <taxon>Amoebozoa</taxon>
        <taxon>Discosea</taxon>
        <taxon>Flabellinia</taxon>
        <taxon>Dactylopodida</taxon>
        <taxon>Paramoebidae</taxon>
        <taxon>Paramoeba</taxon>
    </lineage>
</organism>
<dbReference type="AlphaFoldDB" id="A0A7S4KEE7"/>
<evidence type="ECO:0000256" key="7">
    <source>
        <dbReference type="SAM" id="Phobius"/>
    </source>
</evidence>
<keyword evidence="2" id="KW-0813">Transport</keyword>
<gene>
    <name evidence="9" type="ORF">NAES01612_LOCUS5653</name>
</gene>
<evidence type="ECO:0000256" key="1">
    <source>
        <dbReference type="ARBA" id="ARBA00004211"/>
    </source>
</evidence>
<evidence type="ECO:0000313" key="9">
    <source>
        <dbReference type="EMBL" id="CAE2292068.1"/>
    </source>
</evidence>
<protein>
    <recommendedName>
        <fullName evidence="8">Sec20 C-terminal domain-containing protein</fullName>
    </recommendedName>
</protein>
<name>A0A7S4KEE7_9EUKA</name>
<dbReference type="InterPro" id="IPR056173">
    <property type="entry name" value="Sec20_C"/>
</dbReference>
<sequence length="106" mass="12128">MNGDGAENSEKGPTSTPPDTSYQTILRTQREVRRLNTETMAIVDALRSQRSSLDKTDTIKQFMGRIGLSSVLIKDSERGHLRNRVTVYVGIFVWLALIVYILWRRM</sequence>
<proteinExistence type="predicted"/>
<dbReference type="EMBL" id="HBKR01008520">
    <property type="protein sequence ID" value="CAE2292068.1"/>
    <property type="molecule type" value="Transcribed_RNA"/>
</dbReference>
<evidence type="ECO:0000256" key="5">
    <source>
        <dbReference type="ARBA" id="ARBA00023136"/>
    </source>
</evidence>
<reference evidence="9" key="1">
    <citation type="submission" date="2021-01" db="EMBL/GenBank/DDBJ databases">
        <authorList>
            <person name="Corre E."/>
            <person name="Pelletier E."/>
            <person name="Niang G."/>
            <person name="Scheremetjew M."/>
            <person name="Finn R."/>
            <person name="Kale V."/>
            <person name="Holt S."/>
            <person name="Cochrane G."/>
            <person name="Meng A."/>
            <person name="Brown T."/>
            <person name="Cohen L."/>
        </authorList>
    </citation>
    <scope>NUCLEOTIDE SEQUENCE</scope>
    <source>
        <strain evidence="9">SoJaBio B1-5/56/2</strain>
    </source>
</reference>
<evidence type="ECO:0000259" key="8">
    <source>
        <dbReference type="Pfam" id="PF03908"/>
    </source>
</evidence>
<evidence type="ECO:0000256" key="6">
    <source>
        <dbReference type="SAM" id="MobiDB-lite"/>
    </source>
</evidence>